<dbReference type="Pfam" id="PF09411">
    <property type="entry name" value="PagL"/>
    <property type="match status" value="1"/>
</dbReference>
<gene>
    <name evidence="2" type="ORF">SAMN05660443_2324</name>
</gene>
<proteinExistence type="predicted"/>
<protein>
    <submittedName>
        <fullName evidence="2">Lipid A 3-O-deacylase (PagL)</fullName>
    </submittedName>
</protein>
<reference evidence="2 3" key="1">
    <citation type="submission" date="2016-10" db="EMBL/GenBank/DDBJ databases">
        <authorList>
            <person name="de Groot N.N."/>
        </authorList>
    </citation>
    <scope>NUCLEOTIDE SEQUENCE [LARGE SCALE GENOMIC DNA]</scope>
    <source>
        <strain evidence="2 3">DSM 18438</strain>
    </source>
</reference>
<keyword evidence="3" id="KW-1185">Reference proteome</keyword>
<dbReference type="STRING" id="1122252.SAMN05660443_2324"/>
<name>A0A1I1IBG0_9GAMM</name>
<feature type="signal peptide" evidence="1">
    <location>
        <begin position="1"/>
        <end position="21"/>
    </location>
</feature>
<dbReference type="Proteomes" id="UP000199058">
    <property type="component" value="Unassembled WGS sequence"/>
</dbReference>
<dbReference type="InterPro" id="IPR018550">
    <property type="entry name" value="Lipid-A_deacylase-rel"/>
</dbReference>
<evidence type="ECO:0000313" key="2">
    <source>
        <dbReference type="EMBL" id="SFC33425.1"/>
    </source>
</evidence>
<keyword evidence="1" id="KW-0732">Signal</keyword>
<organism evidence="2 3">
    <name type="scientific">Marinospirillum celere</name>
    <dbReference type="NCBI Taxonomy" id="1122252"/>
    <lineage>
        <taxon>Bacteria</taxon>
        <taxon>Pseudomonadati</taxon>
        <taxon>Pseudomonadota</taxon>
        <taxon>Gammaproteobacteria</taxon>
        <taxon>Oceanospirillales</taxon>
        <taxon>Oceanospirillaceae</taxon>
        <taxon>Marinospirillum</taxon>
    </lineage>
</organism>
<sequence length="203" mass="22464">MKKSALIACLLGCLLVPAANAEVVEGSQFWRAAVVGTLGLTLAVNPLGADSATVETGYGEEVAAHRLAWRWQLQEHPLTTFLTVEVHGQVALEYWDGQSAEQNRDRNNLLVLTPVFRLQPASAWLPYLETSIGAALMSASSFPATGHNFGQNYQFEDTLALGWMLGREGRWDLALRYRHYSNNGMSRSNNGIDFNTLAVTYRY</sequence>
<dbReference type="AlphaFoldDB" id="A0A1I1IBG0"/>
<dbReference type="OrthoDB" id="6119438at2"/>
<dbReference type="RefSeq" id="WP_091963720.1">
    <property type="nucleotide sequence ID" value="NZ_FOLH01000004.1"/>
</dbReference>
<evidence type="ECO:0000256" key="1">
    <source>
        <dbReference type="SAM" id="SignalP"/>
    </source>
</evidence>
<dbReference type="Gene3D" id="2.40.160.20">
    <property type="match status" value="1"/>
</dbReference>
<feature type="chain" id="PRO_5011738590" evidence="1">
    <location>
        <begin position="22"/>
        <end position="203"/>
    </location>
</feature>
<accession>A0A1I1IBG0</accession>
<dbReference type="EMBL" id="FOLH01000004">
    <property type="protein sequence ID" value="SFC33425.1"/>
    <property type="molecule type" value="Genomic_DNA"/>
</dbReference>
<evidence type="ECO:0000313" key="3">
    <source>
        <dbReference type="Proteomes" id="UP000199058"/>
    </source>
</evidence>